<organism evidence="3 4">
    <name type="scientific">Anaerosporobacter mobilis DSM 15930</name>
    <dbReference type="NCBI Taxonomy" id="1120996"/>
    <lineage>
        <taxon>Bacteria</taxon>
        <taxon>Bacillati</taxon>
        <taxon>Bacillota</taxon>
        <taxon>Clostridia</taxon>
        <taxon>Lachnospirales</taxon>
        <taxon>Lachnospiraceae</taxon>
        <taxon>Anaerosporobacter</taxon>
    </lineage>
</organism>
<dbReference type="STRING" id="1120996.SAMN02746066_04589"/>
<dbReference type="AlphaFoldDB" id="A0A1M7NKS2"/>
<keyword evidence="1" id="KW-0378">Hydrolase</keyword>
<sequence length="512" mass="58671">MSSQNLKAAAVFSNHMVLQRDKSICIWGTYKSEPTNNVITIELASNKTKTTIHEGTWSAELPPMQAGGPYVMTITDGIETITYTDIMIGEVWLAGGQSNMELKLQDSKNGKEVVASVDPTLSSKIRFYNVPQQSYFSEDFYTVEEATSWELCTPETCGTWSAVAYYFEKNLATTLDVTVGIIGCNWGGTSASVWTSKEYLEKDEDSRTYLDEYEKEYSQFNSYDEYCSAVEEYDAWYAIWQKKVEELYATDPDILWSKVQEIAGMNRWPGPIGPKAFFRPGGLYETMLSRVSPYTLRGFIYYQGEQDDCKPTIYGKMLRLLISQWRNDWKDDTLPFLLVQLPMFINQEEEDKKNWPQIREHQMITHQTIKNTGIAVISDLGEYNNIHPLEKEEVGRRLALQAFYHVYGMEVPAYGPIYKNRIIRENSIELRFEHANDGFLVKGDSIIGFEIAGENKEYVSATATIEGNRIFVSSDEVTEPRYVRYNWTNYGPVTLYGKNGIPMSTFRTNRDA</sequence>
<dbReference type="EMBL" id="FRCP01000032">
    <property type="protein sequence ID" value="SHN04579.1"/>
    <property type="molecule type" value="Genomic_DNA"/>
</dbReference>
<reference evidence="3 4" key="1">
    <citation type="submission" date="2016-11" db="EMBL/GenBank/DDBJ databases">
        <authorList>
            <person name="Jaros S."/>
            <person name="Januszkiewicz K."/>
            <person name="Wedrychowicz H."/>
        </authorList>
    </citation>
    <scope>NUCLEOTIDE SEQUENCE [LARGE SCALE GENOMIC DNA]</scope>
    <source>
        <strain evidence="3 4">DSM 15930</strain>
    </source>
</reference>
<name>A0A1M7NKS2_9FIRM</name>
<proteinExistence type="predicted"/>
<dbReference type="InterPro" id="IPR005181">
    <property type="entry name" value="SASA"/>
</dbReference>
<dbReference type="SUPFAM" id="SSF52266">
    <property type="entry name" value="SGNH hydrolase"/>
    <property type="match status" value="1"/>
</dbReference>
<keyword evidence="4" id="KW-1185">Reference proteome</keyword>
<dbReference type="GO" id="GO:0005975">
    <property type="term" value="P:carbohydrate metabolic process"/>
    <property type="evidence" value="ECO:0007669"/>
    <property type="project" value="TreeGrafter"/>
</dbReference>
<feature type="domain" description="Sialate O-acetylesterase" evidence="2">
    <location>
        <begin position="278"/>
        <end position="388"/>
    </location>
</feature>
<dbReference type="Gene3D" id="3.40.50.1110">
    <property type="entry name" value="SGNH hydrolase"/>
    <property type="match status" value="1"/>
</dbReference>
<dbReference type="Pfam" id="PF03629">
    <property type="entry name" value="SASA"/>
    <property type="match status" value="1"/>
</dbReference>
<dbReference type="RefSeq" id="WP_073291868.1">
    <property type="nucleotide sequence ID" value="NZ_FRCP01000032.1"/>
</dbReference>
<dbReference type="OrthoDB" id="9795554at2"/>
<evidence type="ECO:0000259" key="2">
    <source>
        <dbReference type="Pfam" id="PF03629"/>
    </source>
</evidence>
<gene>
    <name evidence="3" type="ORF">SAMN02746066_04589</name>
</gene>
<dbReference type="PANTHER" id="PTHR22901:SF0">
    <property type="entry name" value="SIALATE O-ACETYLESTERASE"/>
    <property type="match status" value="1"/>
</dbReference>
<accession>A0A1M7NKS2</accession>
<dbReference type="InterPro" id="IPR036514">
    <property type="entry name" value="SGNH_hydro_sf"/>
</dbReference>
<evidence type="ECO:0000313" key="3">
    <source>
        <dbReference type="EMBL" id="SHN04579.1"/>
    </source>
</evidence>
<dbReference type="PANTHER" id="PTHR22901">
    <property type="entry name" value="SIALATE O-ACETYLESTERASE"/>
    <property type="match status" value="1"/>
</dbReference>
<evidence type="ECO:0000256" key="1">
    <source>
        <dbReference type="ARBA" id="ARBA00022801"/>
    </source>
</evidence>
<dbReference type="Proteomes" id="UP000184038">
    <property type="component" value="Unassembled WGS sequence"/>
</dbReference>
<dbReference type="InterPro" id="IPR039329">
    <property type="entry name" value="SIAE"/>
</dbReference>
<dbReference type="GO" id="GO:0001681">
    <property type="term" value="F:sialate O-acetylesterase activity"/>
    <property type="evidence" value="ECO:0007669"/>
    <property type="project" value="InterPro"/>
</dbReference>
<evidence type="ECO:0000313" key="4">
    <source>
        <dbReference type="Proteomes" id="UP000184038"/>
    </source>
</evidence>
<protein>
    <submittedName>
        <fullName evidence="3">Sialate O-acetylesterase</fullName>
    </submittedName>
</protein>